<dbReference type="Gramene" id="novel_model_6694_5bd9a17a">
    <property type="protein sequence ID" value="cds.novel_model_6694_5bd9a17a"/>
    <property type="gene ID" value="novel_gene_3530_5bd9a17a"/>
</dbReference>
<keyword evidence="2" id="KW-1185">Reference proteome</keyword>
<proteinExistence type="predicted"/>
<sequence>MLSSLCRGFFELVKLSEQDQSDYSVEPMSSPNQAIVELKKKTVIKNYQGLSSPHQVVGQIFHQ</sequence>
<reference evidence="1" key="1">
    <citation type="submission" date="2021-03" db="UniProtKB">
        <authorList>
            <consortium name="EnsemblPlants"/>
        </authorList>
    </citation>
    <scope>IDENTIFICATION</scope>
</reference>
<dbReference type="EnsemblPlants" id="novel_model_6694_5bd9a17a">
    <property type="protein sequence ID" value="cds.novel_model_6694_5bd9a17a"/>
    <property type="gene ID" value="novel_gene_3530_5bd9a17a"/>
</dbReference>
<evidence type="ECO:0000313" key="2">
    <source>
        <dbReference type="Proteomes" id="UP000596661"/>
    </source>
</evidence>
<accession>A0A803R9G9</accession>
<dbReference type="AlphaFoldDB" id="A0A803R9G9"/>
<dbReference type="EMBL" id="UZAU01000789">
    <property type="status" value="NOT_ANNOTATED_CDS"/>
    <property type="molecule type" value="Genomic_DNA"/>
</dbReference>
<organism evidence="1 2">
    <name type="scientific">Cannabis sativa</name>
    <name type="common">Hemp</name>
    <name type="synonym">Marijuana</name>
    <dbReference type="NCBI Taxonomy" id="3483"/>
    <lineage>
        <taxon>Eukaryota</taxon>
        <taxon>Viridiplantae</taxon>
        <taxon>Streptophyta</taxon>
        <taxon>Embryophyta</taxon>
        <taxon>Tracheophyta</taxon>
        <taxon>Spermatophyta</taxon>
        <taxon>Magnoliopsida</taxon>
        <taxon>eudicotyledons</taxon>
        <taxon>Gunneridae</taxon>
        <taxon>Pentapetalae</taxon>
        <taxon>rosids</taxon>
        <taxon>fabids</taxon>
        <taxon>Rosales</taxon>
        <taxon>Cannabaceae</taxon>
        <taxon>Cannabis</taxon>
    </lineage>
</organism>
<dbReference type="Proteomes" id="UP000596661">
    <property type="component" value="Unassembled WGS sequence"/>
</dbReference>
<name>A0A803R9G9_CANSA</name>
<evidence type="ECO:0000313" key="1">
    <source>
        <dbReference type="EnsemblPlants" id="cds.novel_model_6694_5bd9a17a"/>
    </source>
</evidence>
<protein>
    <submittedName>
        <fullName evidence="1">Uncharacterized protein</fullName>
    </submittedName>
</protein>